<protein>
    <submittedName>
        <fullName evidence="1">Uncharacterized protein</fullName>
    </submittedName>
</protein>
<evidence type="ECO:0000313" key="1">
    <source>
        <dbReference type="EMBL" id="KAI3720451.1"/>
    </source>
</evidence>
<reference evidence="1 2" key="2">
    <citation type="journal article" date="2022" name="Mol. Ecol. Resour.">
        <title>The genomes of chicory, endive, great burdock and yacon provide insights into Asteraceae paleo-polyploidization history and plant inulin production.</title>
        <authorList>
            <person name="Fan W."/>
            <person name="Wang S."/>
            <person name="Wang H."/>
            <person name="Wang A."/>
            <person name="Jiang F."/>
            <person name="Liu H."/>
            <person name="Zhao H."/>
            <person name="Xu D."/>
            <person name="Zhang Y."/>
        </authorList>
    </citation>
    <scope>NUCLEOTIDE SEQUENCE [LARGE SCALE GENOMIC DNA]</scope>
    <source>
        <strain evidence="2">cv. Niubang</strain>
    </source>
</reference>
<organism evidence="1 2">
    <name type="scientific">Arctium lappa</name>
    <name type="common">Greater burdock</name>
    <name type="synonym">Lappa major</name>
    <dbReference type="NCBI Taxonomy" id="4217"/>
    <lineage>
        <taxon>Eukaryota</taxon>
        <taxon>Viridiplantae</taxon>
        <taxon>Streptophyta</taxon>
        <taxon>Embryophyta</taxon>
        <taxon>Tracheophyta</taxon>
        <taxon>Spermatophyta</taxon>
        <taxon>Magnoliopsida</taxon>
        <taxon>eudicotyledons</taxon>
        <taxon>Gunneridae</taxon>
        <taxon>Pentapetalae</taxon>
        <taxon>asterids</taxon>
        <taxon>campanulids</taxon>
        <taxon>Asterales</taxon>
        <taxon>Asteraceae</taxon>
        <taxon>Carduoideae</taxon>
        <taxon>Cardueae</taxon>
        <taxon>Arctiinae</taxon>
        <taxon>Arctium</taxon>
    </lineage>
</organism>
<comment type="caution">
    <text evidence="1">The sequence shown here is derived from an EMBL/GenBank/DDBJ whole genome shotgun (WGS) entry which is preliminary data.</text>
</comment>
<keyword evidence="2" id="KW-1185">Reference proteome</keyword>
<accession>A0ACB9BF78</accession>
<sequence length="102" mass="11137">MTCESDKGNVALSQSPNVYRGHLVTRDYAPATMPWHNGQAMKLQEPSSEVFKAPSSSHPLIFSSKFSRVLCETLDTLNMVMDMDEVVTLDILSSSGASAKDV</sequence>
<proteinExistence type="predicted"/>
<evidence type="ECO:0000313" key="2">
    <source>
        <dbReference type="Proteomes" id="UP001055879"/>
    </source>
</evidence>
<name>A0ACB9BF78_ARCLA</name>
<gene>
    <name evidence="1" type="ORF">L6452_21369</name>
</gene>
<reference evidence="2" key="1">
    <citation type="journal article" date="2022" name="Mol. Ecol. Resour.">
        <title>The genomes of chicory, endive, great burdock and yacon provide insights into Asteraceae palaeo-polyploidization history and plant inulin production.</title>
        <authorList>
            <person name="Fan W."/>
            <person name="Wang S."/>
            <person name="Wang H."/>
            <person name="Wang A."/>
            <person name="Jiang F."/>
            <person name="Liu H."/>
            <person name="Zhao H."/>
            <person name="Xu D."/>
            <person name="Zhang Y."/>
        </authorList>
    </citation>
    <scope>NUCLEOTIDE SEQUENCE [LARGE SCALE GENOMIC DNA]</scope>
    <source>
        <strain evidence="2">cv. Niubang</strain>
    </source>
</reference>
<dbReference type="EMBL" id="CM042052">
    <property type="protein sequence ID" value="KAI3720451.1"/>
    <property type="molecule type" value="Genomic_DNA"/>
</dbReference>
<dbReference type="Proteomes" id="UP001055879">
    <property type="component" value="Linkage Group LG06"/>
</dbReference>